<evidence type="ECO:0000313" key="7">
    <source>
        <dbReference type="EMBL" id="QPC46545.1"/>
    </source>
</evidence>
<evidence type="ECO:0000256" key="4">
    <source>
        <dbReference type="ARBA" id="ARBA00023136"/>
    </source>
</evidence>
<sequence>MRFLKRLLFIVKFHRFIPFLVTFFSSNEVDVWKKIISLLAIIGYAWLPVDLIPDFLFLIGVVDDVIIITLIFQWMIYVAPNSIKQKYPNLPK</sequence>
<name>A0A7S8CAS4_9BACI</name>
<evidence type="ECO:0000313" key="8">
    <source>
        <dbReference type="Proteomes" id="UP000593626"/>
    </source>
</evidence>
<evidence type="ECO:0000256" key="2">
    <source>
        <dbReference type="ARBA" id="ARBA00022692"/>
    </source>
</evidence>
<evidence type="ECO:0000256" key="5">
    <source>
        <dbReference type="SAM" id="Phobius"/>
    </source>
</evidence>
<dbReference type="AlphaFoldDB" id="A0A7S8CAS4"/>
<feature type="domain" description="DUF1232" evidence="6">
    <location>
        <begin position="35"/>
        <end position="70"/>
    </location>
</feature>
<evidence type="ECO:0000256" key="3">
    <source>
        <dbReference type="ARBA" id="ARBA00022989"/>
    </source>
</evidence>
<protein>
    <submittedName>
        <fullName evidence="7">DUF1232 domain-containing protein</fullName>
    </submittedName>
</protein>
<evidence type="ECO:0000256" key="1">
    <source>
        <dbReference type="ARBA" id="ARBA00004127"/>
    </source>
</evidence>
<accession>A0A7S8CAS4</accession>
<keyword evidence="2 5" id="KW-0812">Transmembrane</keyword>
<proteinExistence type="predicted"/>
<reference evidence="7 8" key="1">
    <citation type="submission" date="2019-07" db="EMBL/GenBank/DDBJ databases">
        <title>Genome sequence of 2 isolates from Red Sea Mangroves.</title>
        <authorList>
            <person name="Sefrji F."/>
            <person name="Michoud G."/>
            <person name="Merlino G."/>
            <person name="Daffonchio D."/>
        </authorList>
    </citation>
    <scope>NUCLEOTIDE SEQUENCE [LARGE SCALE GENOMIC DNA]</scope>
    <source>
        <strain evidence="7 8">R1DC41</strain>
    </source>
</reference>
<feature type="transmembrane region" description="Helical" evidence="5">
    <location>
        <begin position="31"/>
        <end position="49"/>
    </location>
</feature>
<keyword evidence="3 5" id="KW-1133">Transmembrane helix</keyword>
<comment type="subcellular location">
    <subcellularLocation>
        <location evidence="1">Endomembrane system</location>
        <topology evidence="1">Multi-pass membrane protein</topology>
    </subcellularLocation>
</comment>
<dbReference type="GO" id="GO:0012505">
    <property type="term" value="C:endomembrane system"/>
    <property type="evidence" value="ECO:0007669"/>
    <property type="project" value="UniProtKB-SubCell"/>
</dbReference>
<evidence type="ECO:0000259" key="6">
    <source>
        <dbReference type="Pfam" id="PF06803"/>
    </source>
</evidence>
<dbReference type="EMBL" id="CP049742">
    <property type="protein sequence ID" value="QPC46545.1"/>
    <property type="molecule type" value="Genomic_DNA"/>
</dbReference>
<gene>
    <name evidence="7" type="ORF">G8O30_05985</name>
</gene>
<dbReference type="Proteomes" id="UP000593626">
    <property type="component" value="Chromosome"/>
</dbReference>
<dbReference type="Pfam" id="PF06803">
    <property type="entry name" value="DUF1232"/>
    <property type="match status" value="1"/>
</dbReference>
<dbReference type="InterPro" id="IPR010652">
    <property type="entry name" value="DUF1232"/>
</dbReference>
<keyword evidence="4 5" id="KW-0472">Membrane</keyword>
<dbReference type="KEGG" id="mcui:G8O30_05985"/>
<organism evidence="7 8">
    <name type="scientific">Mangrovibacillus cuniculi</name>
    <dbReference type="NCBI Taxonomy" id="2593652"/>
    <lineage>
        <taxon>Bacteria</taxon>
        <taxon>Bacillati</taxon>
        <taxon>Bacillota</taxon>
        <taxon>Bacilli</taxon>
        <taxon>Bacillales</taxon>
        <taxon>Bacillaceae</taxon>
        <taxon>Mangrovibacillus</taxon>
    </lineage>
</organism>
<feature type="transmembrane region" description="Helical" evidence="5">
    <location>
        <begin position="55"/>
        <end position="77"/>
    </location>
</feature>
<dbReference type="RefSeq" id="WP_239674069.1">
    <property type="nucleotide sequence ID" value="NZ_CP049742.1"/>
</dbReference>
<keyword evidence="8" id="KW-1185">Reference proteome</keyword>